<organism evidence="2 3">
    <name type="scientific">Streptomyces sparsogenes DSM 40356</name>
    <dbReference type="NCBI Taxonomy" id="1331668"/>
    <lineage>
        <taxon>Bacteria</taxon>
        <taxon>Bacillati</taxon>
        <taxon>Actinomycetota</taxon>
        <taxon>Actinomycetes</taxon>
        <taxon>Kitasatosporales</taxon>
        <taxon>Streptomycetaceae</taxon>
        <taxon>Streptomyces</taxon>
    </lineage>
</organism>
<gene>
    <name evidence="2" type="ORF">SPAR_18963</name>
</gene>
<comment type="caution">
    <text evidence="2">The sequence shown here is derived from an EMBL/GenBank/DDBJ whole genome shotgun (WGS) entry which is preliminary data.</text>
</comment>
<dbReference type="Proteomes" id="UP000186168">
    <property type="component" value="Unassembled WGS sequence"/>
</dbReference>
<keyword evidence="3" id="KW-1185">Reference proteome</keyword>
<reference evidence="2 3" key="1">
    <citation type="submission" date="2013-05" db="EMBL/GenBank/DDBJ databases">
        <title>Genome sequence of Streptomyces sparsogenes DSM 40356.</title>
        <authorList>
            <person name="Coyne S."/>
            <person name="Seebeck F.P."/>
        </authorList>
    </citation>
    <scope>NUCLEOTIDE SEQUENCE [LARGE SCALE GENOMIC DNA]</scope>
    <source>
        <strain evidence="2 3">DSM 40356</strain>
    </source>
</reference>
<dbReference type="AlphaFoldDB" id="A0A1R1SHX7"/>
<proteinExistence type="predicted"/>
<feature type="region of interest" description="Disordered" evidence="1">
    <location>
        <begin position="74"/>
        <end position="103"/>
    </location>
</feature>
<accession>A0A1R1SHX7</accession>
<evidence type="ECO:0000313" key="3">
    <source>
        <dbReference type="Proteomes" id="UP000186168"/>
    </source>
</evidence>
<sequence>MKCIVAGHEAVTAKDFAELAFGIDLELFTGSAAESDDDRRARLDVARAVLAELRQSDPEAAAYAASLLRTSPLKGRRPAARRSHRTSARRSVRRPAVRTVVAA</sequence>
<dbReference type="EMBL" id="ASQP01000260">
    <property type="protein sequence ID" value="OMI37892.1"/>
    <property type="molecule type" value="Genomic_DNA"/>
</dbReference>
<evidence type="ECO:0000256" key="1">
    <source>
        <dbReference type="SAM" id="MobiDB-lite"/>
    </source>
</evidence>
<protein>
    <submittedName>
        <fullName evidence="2">Uncharacterized protein</fullName>
    </submittedName>
</protein>
<feature type="compositionally biased region" description="Basic residues" evidence="1">
    <location>
        <begin position="74"/>
        <end position="96"/>
    </location>
</feature>
<dbReference type="STRING" id="67365.GCA_001704635_03613"/>
<name>A0A1R1SHX7_9ACTN</name>
<evidence type="ECO:0000313" key="2">
    <source>
        <dbReference type="EMBL" id="OMI37892.1"/>
    </source>
</evidence>